<proteinExistence type="predicted"/>
<keyword evidence="2" id="KW-0812">Transmembrane</keyword>
<evidence type="ECO:0000256" key="1">
    <source>
        <dbReference type="SAM" id="MobiDB-lite"/>
    </source>
</evidence>
<accession>A0AAU7QDM0</accession>
<keyword evidence="2" id="KW-1133">Transmembrane helix</keyword>
<reference evidence="3" key="1">
    <citation type="submission" date="2024-06" db="EMBL/GenBank/DDBJ databases">
        <authorList>
            <person name="Coelho C."/>
            <person name="Bento M."/>
            <person name="Garcia E."/>
            <person name="Camelo A."/>
            <person name="Brandao I."/>
            <person name="Espirito Santo C."/>
            <person name="Trovao J."/>
            <person name="Verissimo A."/>
            <person name="Costa J."/>
            <person name="Tiago I."/>
        </authorList>
    </citation>
    <scope>NUCLEOTIDE SEQUENCE</scope>
    <source>
        <strain evidence="3">KWT182</strain>
    </source>
</reference>
<sequence>MNKIAVVVTAIIALIIGIMGWAAFHYYGKYTEAQTTNAALVQENQANAAIVQNQANLFNLFNTIAGTTLNAQSQNTTAGQDRETVIQTVIKTEPCAVTVVPAAAAGVLLDHYHQLRQSANGADTGQPDGPMPAVAAAK</sequence>
<evidence type="ECO:0000313" key="3">
    <source>
        <dbReference type="EMBL" id="XBS71144.1"/>
    </source>
</evidence>
<gene>
    <name evidence="3" type="ORF">ABK905_09330</name>
</gene>
<dbReference type="EMBL" id="CP157947">
    <property type="protein sequence ID" value="XBS71144.1"/>
    <property type="molecule type" value="Genomic_DNA"/>
</dbReference>
<organism evidence="3">
    <name type="scientific">Acerihabitans sp. KWT182</name>
    <dbReference type="NCBI Taxonomy" id="3157919"/>
    <lineage>
        <taxon>Bacteria</taxon>
        <taxon>Pseudomonadati</taxon>
        <taxon>Pseudomonadota</taxon>
        <taxon>Gammaproteobacteria</taxon>
        <taxon>Enterobacterales</taxon>
        <taxon>Pectobacteriaceae</taxon>
        <taxon>Acerihabitans</taxon>
    </lineage>
</organism>
<name>A0AAU7QDM0_9GAMM</name>
<feature type="region of interest" description="Disordered" evidence="1">
    <location>
        <begin position="119"/>
        <end position="138"/>
    </location>
</feature>
<protein>
    <recommendedName>
        <fullName evidence="4">DUF2570 domain-containing protein</fullName>
    </recommendedName>
</protein>
<evidence type="ECO:0008006" key="4">
    <source>
        <dbReference type="Google" id="ProtNLM"/>
    </source>
</evidence>
<keyword evidence="2" id="KW-0472">Membrane</keyword>
<feature type="transmembrane region" description="Helical" evidence="2">
    <location>
        <begin position="6"/>
        <end position="27"/>
    </location>
</feature>
<evidence type="ECO:0000256" key="2">
    <source>
        <dbReference type="SAM" id="Phobius"/>
    </source>
</evidence>
<dbReference type="AlphaFoldDB" id="A0AAU7QDM0"/>